<organism evidence="16 17">
    <name type="scientific">Blastopirellula marina DSM 3645</name>
    <dbReference type="NCBI Taxonomy" id="314230"/>
    <lineage>
        <taxon>Bacteria</taxon>
        <taxon>Pseudomonadati</taxon>
        <taxon>Planctomycetota</taxon>
        <taxon>Planctomycetia</taxon>
        <taxon>Pirellulales</taxon>
        <taxon>Pirellulaceae</taxon>
        <taxon>Blastopirellula</taxon>
    </lineage>
</organism>
<evidence type="ECO:0000256" key="5">
    <source>
        <dbReference type="ARBA" id="ARBA00022741"/>
    </source>
</evidence>
<dbReference type="HOGENOM" id="CLU_555132_0_0_0"/>
<evidence type="ECO:0000259" key="15">
    <source>
        <dbReference type="PROSITE" id="PS51352"/>
    </source>
</evidence>
<evidence type="ECO:0000256" key="12">
    <source>
        <dbReference type="PROSITE-ProRule" id="PRU10141"/>
    </source>
</evidence>
<dbReference type="PANTHER" id="PTHR10681:SF121">
    <property type="entry name" value="ALKYL HYDROPEROXIDE REDUCTASE C"/>
    <property type="match status" value="1"/>
</dbReference>
<evidence type="ECO:0000256" key="8">
    <source>
        <dbReference type="ARBA" id="ARBA00023002"/>
    </source>
</evidence>
<dbReference type="GO" id="GO:0102039">
    <property type="term" value="F:NADH-dependent peroxiredoxin activity"/>
    <property type="evidence" value="ECO:0007669"/>
    <property type="project" value="UniProtKB-EC"/>
</dbReference>
<dbReference type="PROSITE" id="PS00108">
    <property type="entry name" value="PROTEIN_KINASE_ST"/>
    <property type="match status" value="1"/>
</dbReference>
<dbReference type="GO" id="GO:0008379">
    <property type="term" value="F:thioredoxin peroxidase activity"/>
    <property type="evidence" value="ECO:0007669"/>
    <property type="project" value="TreeGrafter"/>
</dbReference>
<dbReference type="SUPFAM" id="SSF52833">
    <property type="entry name" value="Thioredoxin-like"/>
    <property type="match status" value="1"/>
</dbReference>
<keyword evidence="8" id="KW-0560">Oxidoreductase</keyword>
<reference evidence="16 17" key="1">
    <citation type="submission" date="2006-02" db="EMBL/GenBank/DDBJ databases">
        <authorList>
            <person name="Amann R."/>
            <person name="Ferriera S."/>
            <person name="Johnson J."/>
            <person name="Kravitz S."/>
            <person name="Halpern A."/>
            <person name="Remington K."/>
            <person name="Beeson K."/>
            <person name="Tran B."/>
            <person name="Rogers Y.-H."/>
            <person name="Friedman R."/>
            <person name="Venter J.C."/>
        </authorList>
    </citation>
    <scope>NUCLEOTIDE SEQUENCE [LARGE SCALE GENOMIC DNA]</scope>
    <source>
        <strain evidence="16 17">DSM 3645</strain>
    </source>
</reference>
<evidence type="ECO:0000256" key="2">
    <source>
        <dbReference type="ARBA" id="ARBA00013021"/>
    </source>
</evidence>
<name>A3ZL21_9BACT</name>
<comment type="subunit">
    <text evidence="1">Homodimer; disulfide-linked, upon oxidation. 5 homodimers assemble to form a ring-like decamer.</text>
</comment>
<evidence type="ECO:0000256" key="7">
    <source>
        <dbReference type="ARBA" id="ARBA00022862"/>
    </source>
</evidence>
<evidence type="ECO:0000256" key="1">
    <source>
        <dbReference type="ARBA" id="ARBA00011654"/>
    </source>
</evidence>
<dbReference type="SUPFAM" id="SSF56112">
    <property type="entry name" value="Protein kinase-like (PK-like)"/>
    <property type="match status" value="1"/>
</dbReference>
<comment type="caution">
    <text evidence="16">The sequence shown here is derived from an EMBL/GenBank/DDBJ whole genome shotgun (WGS) entry which is preliminary data.</text>
</comment>
<dbReference type="STRING" id="314230.DSM3645_08652"/>
<dbReference type="GO" id="GO:0004672">
    <property type="term" value="F:protein kinase activity"/>
    <property type="evidence" value="ECO:0007669"/>
    <property type="project" value="InterPro"/>
</dbReference>
<dbReference type="Pfam" id="PF00069">
    <property type="entry name" value="Pkinase"/>
    <property type="match status" value="2"/>
</dbReference>
<dbReference type="InterPro" id="IPR050217">
    <property type="entry name" value="Peroxiredoxin"/>
</dbReference>
<dbReference type="PROSITE" id="PS00107">
    <property type="entry name" value="PROTEIN_KINASE_ATP"/>
    <property type="match status" value="1"/>
</dbReference>
<dbReference type="CDD" id="cd03015">
    <property type="entry name" value="PRX_Typ2cys"/>
    <property type="match status" value="1"/>
</dbReference>
<evidence type="ECO:0000256" key="11">
    <source>
        <dbReference type="ARBA" id="ARBA00047572"/>
    </source>
</evidence>
<keyword evidence="4" id="KW-0575">Peroxidase</keyword>
<dbReference type="eggNOG" id="COG0515">
    <property type="taxonomic scope" value="Bacteria"/>
</dbReference>
<comment type="catalytic activity">
    <reaction evidence="11">
        <text>a hydroperoxide + NADH + H(+) = an alcohol + NAD(+) + H2O</text>
        <dbReference type="Rhea" id="RHEA:62628"/>
        <dbReference type="ChEBI" id="CHEBI:15377"/>
        <dbReference type="ChEBI" id="CHEBI:15378"/>
        <dbReference type="ChEBI" id="CHEBI:30879"/>
        <dbReference type="ChEBI" id="CHEBI:35924"/>
        <dbReference type="ChEBI" id="CHEBI:57540"/>
        <dbReference type="ChEBI" id="CHEBI:57945"/>
        <dbReference type="EC" id="1.11.1.26"/>
    </reaction>
</comment>
<evidence type="ECO:0000256" key="3">
    <source>
        <dbReference type="ARBA" id="ARBA00017462"/>
    </source>
</evidence>
<dbReference type="InterPro" id="IPR000866">
    <property type="entry name" value="AhpC/TSA"/>
</dbReference>
<dbReference type="InterPro" id="IPR000719">
    <property type="entry name" value="Prot_kinase_dom"/>
</dbReference>
<dbReference type="PROSITE" id="PS50011">
    <property type="entry name" value="PROTEIN_KINASE_DOM"/>
    <property type="match status" value="1"/>
</dbReference>
<dbReference type="EMBL" id="AANZ01000001">
    <property type="protein sequence ID" value="EAQ82454.1"/>
    <property type="molecule type" value="Genomic_DNA"/>
</dbReference>
<dbReference type="GO" id="GO:0005524">
    <property type="term" value="F:ATP binding"/>
    <property type="evidence" value="ECO:0007669"/>
    <property type="project" value="UniProtKB-UniRule"/>
</dbReference>
<keyword evidence="7" id="KW-0049">Antioxidant</keyword>
<evidence type="ECO:0000259" key="14">
    <source>
        <dbReference type="PROSITE" id="PS50011"/>
    </source>
</evidence>
<dbReference type="GO" id="GO:0045454">
    <property type="term" value="P:cell redox homeostasis"/>
    <property type="evidence" value="ECO:0007669"/>
    <property type="project" value="TreeGrafter"/>
</dbReference>
<dbReference type="Proteomes" id="UP000004358">
    <property type="component" value="Unassembled WGS sequence"/>
</dbReference>
<dbReference type="GO" id="GO:0005829">
    <property type="term" value="C:cytosol"/>
    <property type="evidence" value="ECO:0007669"/>
    <property type="project" value="TreeGrafter"/>
</dbReference>
<dbReference type="AlphaFoldDB" id="A3ZL21"/>
<accession>A3ZL21</accession>
<sequence length="491" mass="53420">MLSPTRDDTSGNVMTTVPPCIVGSSAPEFTLPAALPDLGQQRLQSADYRGRWLAILFYPRDFSFVCPTELTGFSAEKSRFDERGCDLLGISIDSVESHLKWLQTPSSAGGVEGLQFPLASDPHGELCKRFGVWREQDGLPNRGLFLIDPSGQLRYAASYDLSVGRNVEDVLRSLDALQAGGVCPANWKRADGVLDVASLLQPGRVLGHYRIERELGRGAFGQVLQADDLRLERKVALKVISKQDGQTETKLLREARSAASINHPNVCTVYSADTIDTLPTIVMEYLEGRPLVEVIGHGFDQRRFRRMAHKIALGLSAAHAQGVVHGDLKPANILLRENNEPVLVDFGLAQSLRQNGVESAAEVTPSKDAGESPLDPSKTLEFAAATATTSRPGGISGTPAYMSPEQASGERLNESSDIFSLGLIFAQMLTGKSPMSDLSVIEIITSLRRKDFVESLVEKIPSTYRADLVDMLAMKPEERPSAGDVCQRMAQ</sequence>
<keyword evidence="5 12" id="KW-0547">Nucleotide-binding</keyword>
<dbReference type="GO" id="GO:0042744">
    <property type="term" value="P:hydrogen peroxide catabolic process"/>
    <property type="evidence" value="ECO:0007669"/>
    <property type="project" value="TreeGrafter"/>
</dbReference>
<protein>
    <recommendedName>
        <fullName evidence="3">Alkyl hydroperoxide reductase C</fullName>
        <ecNumber evidence="2">1.11.1.26</ecNumber>
    </recommendedName>
    <alternativeName>
        <fullName evidence="10">Peroxiredoxin</fullName>
    </alternativeName>
</protein>
<dbReference type="CDD" id="cd14014">
    <property type="entry name" value="STKc_PknB_like"/>
    <property type="match status" value="1"/>
</dbReference>
<dbReference type="Gene3D" id="3.30.200.20">
    <property type="entry name" value="Phosphorylase Kinase, domain 1"/>
    <property type="match status" value="1"/>
</dbReference>
<feature type="domain" description="Thioredoxin" evidence="15">
    <location>
        <begin position="20"/>
        <end position="179"/>
    </location>
</feature>
<dbReference type="PANTHER" id="PTHR10681">
    <property type="entry name" value="THIOREDOXIN PEROXIDASE"/>
    <property type="match status" value="1"/>
</dbReference>
<evidence type="ECO:0000256" key="13">
    <source>
        <dbReference type="SAM" id="MobiDB-lite"/>
    </source>
</evidence>
<evidence type="ECO:0000313" key="17">
    <source>
        <dbReference type="Proteomes" id="UP000004358"/>
    </source>
</evidence>
<keyword evidence="6 12" id="KW-0067">ATP-binding</keyword>
<dbReference type="PROSITE" id="PS51352">
    <property type="entry name" value="THIOREDOXIN_2"/>
    <property type="match status" value="1"/>
</dbReference>
<dbReference type="Gene3D" id="1.10.510.10">
    <property type="entry name" value="Transferase(Phosphotransferase) domain 1"/>
    <property type="match status" value="1"/>
</dbReference>
<dbReference type="InterPro" id="IPR017441">
    <property type="entry name" value="Protein_kinase_ATP_BS"/>
</dbReference>
<keyword evidence="9" id="KW-0676">Redox-active center</keyword>
<dbReference type="InterPro" id="IPR011009">
    <property type="entry name" value="Kinase-like_dom_sf"/>
</dbReference>
<dbReference type="GO" id="GO:0033554">
    <property type="term" value="P:cellular response to stress"/>
    <property type="evidence" value="ECO:0007669"/>
    <property type="project" value="TreeGrafter"/>
</dbReference>
<evidence type="ECO:0000256" key="6">
    <source>
        <dbReference type="ARBA" id="ARBA00022840"/>
    </source>
</evidence>
<evidence type="ECO:0000313" key="16">
    <source>
        <dbReference type="EMBL" id="EAQ82454.1"/>
    </source>
</evidence>
<dbReference type="eggNOG" id="COG0450">
    <property type="taxonomic scope" value="Bacteria"/>
</dbReference>
<feature type="domain" description="Protein kinase" evidence="14">
    <location>
        <begin position="209"/>
        <end position="491"/>
    </location>
</feature>
<dbReference type="Gene3D" id="3.40.30.10">
    <property type="entry name" value="Glutaredoxin"/>
    <property type="match status" value="1"/>
</dbReference>
<dbReference type="InterPro" id="IPR036249">
    <property type="entry name" value="Thioredoxin-like_sf"/>
</dbReference>
<evidence type="ECO:0000256" key="10">
    <source>
        <dbReference type="ARBA" id="ARBA00032077"/>
    </source>
</evidence>
<feature type="region of interest" description="Disordered" evidence="13">
    <location>
        <begin position="357"/>
        <end position="376"/>
    </location>
</feature>
<dbReference type="Pfam" id="PF00578">
    <property type="entry name" value="AhpC-TSA"/>
    <property type="match status" value="1"/>
</dbReference>
<feature type="binding site" evidence="12">
    <location>
        <position position="238"/>
    </location>
    <ligand>
        <name>ATP</name>
        <dbReference type="ChEBI" id="CHEBI:30616"/>
    </ligand>
</feature>
<gene>
    <name evidence="16" type="ORF">DSM3645_08652</name>
</gene>
<dbReference type="InterPro" id="IPR008271">
    <property type="entry name" value="Ser/Thr_kinase_AS"/>
</dbReference>
<dbReference type="InterPro" id="IPR013766">
    <property type="entry name" value="Thioredoxin_domain"/>
</dbReference>
<dbReference type="SMART" id="SM00220">
    <property type="entry name" value="S_TKc"/>
    <property type="match status" value="1"/>
</dbReference>
<evidence type="ECO:0000256" key="9">
    <source>
        <dbReference type="ARBA" id="ARBA00023284"/>
    </source>
</evidence>
<dbReference type="EC" id="1.11.1.26" evidence="2"/>
<proteinExistence type="predicted"/>
<dbReference type="GO" id="GO:0006979">
    <property type="term" value="P:response to oxidative stress"/>
    <property type="evidence" value="ECO:0007669"/>
    <property type="project" value="TreeGrafter"/>
</dbReference>
<evidence type="ECO:0000256" key="4">
    <source>
        <dbReference type="ARBA" id="ARBA00022559"/>
    </source>
</evidence>